<feature type="region of interest" description="Disordered" evidence="1">
    <location>
        <begin position="1"/>
        <end position="31"/>
    </location>
</feature>
<keyword evidence="2" id="KW-1133">Transmembrane helix</keyword>
<name>A0A7G2CUF0_9TRYP</name>
<dbReference type="PANTHER" id="PTHR33297:SF4">
    <property type="entry name" value="AMASTIN"/>
    <property type="match status" value="1"/>
</dbReference>
<evidence type="ECO:0000313" key="4">
    <source>
        <dbReference type="Proteomes" id="UP000515908"/>
    </source>
</evidence>
<keyword evidence="4" id="KW-1185">Reference proteome</keyword>
<feature type="compositionally biased region" description="Basic and acidic residues" evidence="1">
    <location>
        <begin position="1"/>
        <end position="11"/>
    </location>
</feature>
<dbReference type="PANTHER" id="PTHR33297">
    <property type="entry name" value="AMASTIN-LIKE SURFACE PROTEIN-LIKE PROTEIN-RELATED"/>
    <property type="match status" value="1"/>
</dbReference>
<dbReference type="InterPro" id="IPR009944">
    <property type="entry name" value="Amastin"/>
</dbReference>
<dbReference type="EMBL" id="LR877167">
    <property type="protein sequence ID" value="CAD2221872.1"/>
    <property type="molecule type" value="Genomic_DNA"/>
</dbReference>
<dbReference type="Proteomes" id="UP000515908">
    <property type="component" value="Chromosome 23"/>
</dbReference>
<keyword evidence="2" id="KW-0472">Membrane</keyword>
<evidence type="ECO:0000313" key="3">
    <source>
        <dbReference type="EMBL" id="CAD2221872.1"/>
    </source>
</evidence>
<proteinExistence type="predicted"/>
<protein>
    <submittedName>
        <fullName evidence="3">Amastin surface glycoprotein, putative</fullName>
    </submittedName>
</protein>
<feature type="transmembrane region" description="Helical" evidence="2">
    <location>
        <begin position="229"/>
        <end position="255"/>
    </location>
</feature>
<keyword evidence="2" id="KW-0812">Transmembrane</keyword>
<dbReference type="AlphaFoldDB" id="A0A7G2CUF0"/>
<feature type="compositionally biased region" description="Polar residues" evidence="1">
    <location>
        <begin position="22"/>
        <end position="31"/>
    </location>
</feature>
<feature type="transmembrane region" description="Helical" evidence="2">
    <location>
        <begin position="185"/>
        <end position="208"/>
    </location>
</feature>
<evidence type="ECO:0000256" key="1">
    <source>
        <dbReference type="SAM" id="MobiDB-lite"/>
    </source>
</evidence>
<feature type="transmembrane region" description="Helical" evidence="2">
    <location>
        <begin position="55"/>
        <end position="77"/>
    </location>
</feature>
<feature type="transmembrane region" description="Helical" evidence="2">
    <location>
        <begin position="138"/>
        <end position="165"/>
    </location>
</feature>
<dbReference type="Pfam" id="PF07344">
    <property type="entry name" value="Amastin"/>
    <property type="match status" value="1"/>
</dbReference>
<gene>
    <name evidence="3" type="ORF">ADEAN_000940700</name>
</gene>
<dbReference type="Gene3D" id="1.20.140.150">
    <property type="match status" value="1"/>
</dbReference>
<accession>A0A7G2CUF0</accession>
<sequence>MNDPYKEDEKPVSGTVAPDSKSLPTSDTSDSQVSNYFLHKYRTNVTYRRHGTIKAVAFVCFLIQLLVLVFIVVATPLDAFKGRQLLTVTYKDGSTEENANLCLSIWGKHRCGERKVLSNVSYKGFQCHIVEQFMTASFASAIIAIFFCLVTLITLIIFLFANIAVHTSNEEEDQLVAKDGPCLSGTALPGVGAMLSMGFLLYTMAFLLGSRNKGCGNRYPQKIIATDYAYGPAMPLAVTAFVLEFIEMILLFAVMCL</sequence>
<dbReference type="VEuPathDB" id="TriTrypDB:ADEAN_000940700"/>
<reference evidence="3 4" key="1">
    <citation type="submission" date="2020-08" db="EMBL/GenBank/DDBJ databases">
        <authorList>
            <person name="Newling K."/>
            <person name="Davey J."/>
            <person name="Forrester S."/>
        </authorList>
    </citation>
    <scope>NUCLEOTIDE SEQUENCE [LARGE SCALE GENOMIC DNA]</scope>
    <source>
        <strain evidence="4">Crithidia deanei Carvalho (ATCC PRA-265)</strain>
    </source>
</reference>
<evidence type="ECO:0000256" key="2">
    <source>
        <dbReference type="SAM" id="Phobius"/>
    </source>
</evidence>
<organism evidence="3 4">
    <name type="scientific">Angomonas deanei</name>
    <dbReference type="NCBI Taxonomy" id="59799"/>
    <lineage>
        <taxon>Eukaryota</taxon>
        <taxon>Discoba</taxon>
        <taxon>Euglenozoa</taxon>
        <taxon>Kinetoplastea</taxon>
        <taxon>Metakinetoplastina</taxon>
        <taxon>Trypanosomatida</taxon>
        <taxon>Trypanosomatidae</taxon>
        <taxon>Strigomonadinae</taxon>
        <taxon>Angomonas</taxon>
    </lineage>
</organism>